<keyword evidence="3" id="KW-1185">Reference proteome</keyword>
<dbReference type="Proteomes" id="UP001151760">
    <property type="component" value="Unassembled WGS sequence"/>
</dbReference>
<name>A0ABQ4ZL50_9ASTR</name>
<gene>
    <name evidence="2" type="ORF">Tco_0772667</name>
</gene>
<comment type="caution">
    <text evidence="2">The sequence shown here is derived from an EMBL/GenBank/DDBJ whole genome shotgun (WGS) entry which is preliminary data.</text>
</comment>
<feature type="coiled-coil region" evidence="1">
    <location>
        <begin position="133"/>
        <end position="165"/>
    </location>
</feature>
<accession>A0ABQ4ZL50</accession>
<evidence type="ECO:0000313" key="2">
    <source>
        <dbReference type="EMBL" id="GJS90031.1"/>
    </source>
</evidence>
<dbReference type="EMBL" id="BQNB010011396">
    <property type="protein sequence ID" value="GJS90031.1"/>
    <property type="molecule type" value="Genomic_DNA"/>
</dbReference>
<organism evidence="2 3">
    <name type="scientific">Tanacetum coccineum</name>
    <dbReference type="NCBI Taxonomy" id="301880"/>
    <lineage>
        <taxon>Eukaryota</taxon>
        <taxon>Viridiplantae</taxon>
        <taxon>Streptophyta</taxon>
        <taxon>Embryophyta</taxon>
        <taxon>Tracheophyta</taxon>
        <taxon>Spermatophyta</taxon>
        <taxon>Magnoliopsida</taxon>
        <taxon>eudicotyledons</taxon>
        <taxon>Gunneridae</taxon>
        <taxon>Pentapetalae</taxon>
        <taxon>asterids</taxon>
        <taxon>campanulids</taxon>
        <taxon>Asterales</taxon>
        <taxon>Asteraceae</taxon>
        <taxon>Asteroideae</taxon>
        <taxon>Anthemideae</taxon>
        <taxon>Anthemidinae</taxon>
        <taxon>Tanacetum</taxon>
    </lineage>
</organism>
<reference evidence="2" key="1">
    <citation type="journal article" date="2022" name="Int. J. Mol. Sci.">
        <title>Draft Genome of Tanacetum Coccineum: Genomic Comparison of Closely Related Tanacetum-Family Plants.</title>
        <authorList>
            <person name="Yamashiro T."/>
            <person name="Shiraishi A."/>
            <person name="Nakayama K."/>
            <person name="Satake H."/>
        </authorList>
    </citation>
    <scope>NUCLEOTIDE SEQUENCE</scope>
</reference>
<keyword evidence="1" id="KW-0175">Coiled coil</keyword>
<proteinExistence type="predicted"/>
<evidence type="ECO:0000313" key="3">
    <source>
        <dbReference type="Proteomes" id="UP001151760"/>
    </source>
</evidence>
<protein>
    <submittedName>
        <fullName evidence="2">Uncharacterized protein</fullName>
    </submittedName>
</protein>
<reference evidence="2" key="2">
    <citation type="submission" date="2022-01" db="EMBL/GenBank/DDBJ databases">
        <authorList>
            <person name="Yamashiro T."/>
            <person name="Shiraishi A."/>
            <person name="Satake H."/>
            <person name="Nakayama K."/>
        </authorList>
    </citation>
    <scope>NUCLEOTIDE SEQUENCE</scope>
</reference>
<evidence type="ECO:0000256" key="1">
    <source>
        <dbReference type="SAM" id="Coils"/>
    </source>
</evidence>
<sequence length="333" mass="36729">MACSLPHTDFEVEALVRRLINEDKGRQDVLLNLAFQFEDSCAVRDDLRKTYEKCNDISQESRALICTLLKESSEKDRELHLSMYGKAAQLQKQMDAKSAWFQEKYSGRTHGGIGCSSSQTDFPLTEKELHQLRMDEEALKEMLEEEAMNKKAQEEKIRQEQAENDAFFLEFGVLPQLSVKLRSALRTAGILATLRSGFFVYGGLHEDVNLLLSTIPGPQVWLSPSSGLSSDASDAYGPGNLCSMHLSLWVHSSSWECSRPVAGVKVSPSSSNWVAWEVGESILLGMECPVAASCSGELSDSNGRTSDKVYIRGVHIILGSGAGVDLYALILSP</sequence>